<keyword evidence="3" id="KW-1185">Reference proteome</keyword>
<gene>
    <name evidence="2" type="ORF">FCI23_17405</name>
</gene>
<protein>
    <submittedName>
        <fullName evidence="2">Nuclear transport factor 2 family protein</fullName>
    </submittedName>
</protein>
<dbReference type="InterPro" id="IPR032710">
    <property type="entry name" value="NTF2-like_dom_sf"/>
</dbReference>
<accession>A0A4U0T8D3</accession>
<sequence length="154" mass="16659">MSSRSRTTRRCSTRCAASGPYPVNDEATRNAVLRYISALNGHSADAIAACVSEDFVNEHTSALGRSLAGRAAYRAALTGFLSDFAGLRYEVEDLVAEAGRAMLAYRMSFTLLSAGGRAVSIRGVFRFRVGADGLITHRTDYWDSGEVERQVGAR</sequence>
<name>A0A4U0T8D3_9ACTN</name>
<dbReference type="Pfam" id="PF12680">
    <property type="entry name" value="SnoaL_2"/>
    <property type="match status" value="1"/>
</dbReference>
<dbReference type="Proteomes" id="UP000305778">
    <property type="component" value="Unassembled WGS sequence"/>
</dbReference>
<dbReference type="EMBL" id="SUMC01000014">
    <property type="protein sequence ID" value="TKA10455.1"/>
    <property type="molecule type" value="Genomic_DNA"/>
</dbReference>
<evidence type="ECO:0000313" key="2">
    <source>
        <dbReference type="EMBL" id="TKA10455.1"/>
    </source>
</evidence>
<comment type="caution">
    <text evidence="2">The sequence shown here is derived from an EMBL/GenBank/DDBJ whole genome shotgun (WGS) entry which is preliminary data.</text>
</comment>
<evidence type="ECO:0000313" key="3">
    <source>
        <dbReference type="Proteomes" id="UP000305778"/>
    </source>
</evidence>
<feature type="domain" description="SnoaL-like" evidence="1">
    <location>
        <begin position="32"/>
        <end position="137"/>
    </location>
</feature>
<dbReference type="InterPro" id="IPR037401">
    <property type="entry name" value="SnoaL-like"/>
</dbReference>
<dbReference type="Gene3D" id="3.10.450.50">
    <property type="match status" value="1"/>
</dbReference>
<proteinExistence type="predicted"/>
<dbReference type="InterPro" id="IPR009959">
    <property type="entry name" value="Cyclase_SnoaL-like"/>
</dbReference>
<evidence type="ECO:0000259" key="1">
    <source>
        <dbReference type="Pfam" id="PF12680"/>
    </source>
</evidence>
<dbReference type="SUPFAM" id="SSF54427">
    <property type="entry name" value="NTF2-like"/>
    <property type="match status" value="1"/>
</dbReference>
<reference evidence="2 3" key="1">
    <citation type="submission" date="2019-04" db="EMBL/GenBank/DDBJ databases">
        <title>Streptomyces oryziradicis sp. nov., a novel actinomycete isolated from rhizosphere soil of rice (Oryza sativa L.).</title>
        <authorList>
            <person name="Li C."/>
        </authorList>
    </citation>
    <scope>NUCLEOTIDE SEQUENCE [LARGE SCALE GENOMIC DNA]</scope>
    <source>
        <strain evidence="2 3">NEAU-C40</strain>
    </source>
</reference>
<dbReference type="AlphaFoldDB" id="A0A4U0T8D3"/>
<dbReference type="OrthoDB" id="3214140at2"/>
<dbReference type="GO" id="GO:0030638">
    <property type="term" value="P:polyketide metabolic process"/>
    <property type="evidence" value="ECO:0007669"/>
    <property type="project" value="InterPro"/>
</dbReference>
<dbReference type="PANTHER" id="PTHR38436">
    <property type="entry name" value="POLYKETIDE CYCLASE SNOAL-LIKE DOMAIN"/>
    <property type="match status" value="1"/>
</dbReference>
<dbReference type="PANTHER" id="PTHR38436:SF1">
    <property type="entry name" value="ESTER CYCLASE"/>
    <property type="match status" value="1"/>
</dbReference>
<organism evidence="2 3">
    <name type="scientific">Actinacidiphila oryziradicis</name>
    <dbReference type="NCBI Taxonomy" id="2571141"/>
    <lineage>
        <taxon>Bacteria</taxon>
        <taxon>Bacillati</taxon>
        <taxon>Actinomycetota</taxon>
        <taxon>Actinomycetes</taxon>
        <taxon>Kitasatosporales</taxon>
        <taxon>Streptomycetaceae</taxon>
        <taxon>Actinacidiphila</taxon>
    </lineage>
</organism>